<name>A0A2G6KBX6_9BACT</name>
<evidence type="ECO:0000313" key="1">
    <source>
        <dbReference type="EMBL" id="PIE33196.1"/>
    </source>
</evidence>
<reference evidence="1 2" key="1">
    <citation type="submission" date="2017-10" db="EMBL/GenBank/DDBJ databases">
        <title>Novel microbial diversity and functional potential in the marine mammal oral microbiome.</title>
        <authorList>
            <person name="Dudek N.K."/>
            <person name="Sun C.L."/>
            <person name="Burstein D."/>
            <person name="Kantor R.S."/>
            <person name="Aliaga Goltsman D.S."/>
            <person name="Bik E.M."/>
            <person name="Thomas B.C."/>
            <person name="Banfield J.F."/>
            <person name="Relman D.A."/>
        </authorList>
    </citation>
    <scope>NUCLEOTIDE SEQUENCE [LARGE SCALE GENOMIC DNA]</scope>
    <source>
        <strain evidence="1">DOLJORAL78_47_16</strain>
    </source>
</reference>
<dbReference type="Gene3D" id="1.10.260.40">
    <property type="entry name" value="lambda repressor-like DNA-binding domains"/>
    <property type="match status" value="1"/>
</dbReference>
<protein>
    <submittedName>
        <fullName evidence="1">Uncharacterized protein</fullName>
    </submittedName>
</protein>
<sequence>MSEFAHVLSQIIERGKQAKTLSVKTLAQRARITPSYLSNLKQSNRRPPAHKTLHKLVEGLRQLHVPENDVQQLIHAYNRQHLHHEEGRLLESLIDEYKEEGTLFERVKQGVQTRGLVLKDSIDTRNVLPRRSRGSGCFDGDHHAFIAEAIALLEAAHVRSHIGGKIYVTWFHHDLFHEEFSRDRNNVRDMLRSFLWASSPFQAFHLWAGDITRDITVIVDFLAQYIGTSQCVLYEIPHGEKLPEYLVVEGVGFVEAKPVSDNRYWIRCERIDQQTSPQNDELRAVICYLEYLLGPQDKRKPLVETNAPPCSFSITPVTRKLADTETQTAKTELLLIKSSLSARFRPVEQLRASLKVSGVTEEQIETYITHHLERVMAHRERLQRGKERSIHEKAFLRKDFQHILTHLASSQSEEQSLQAVEAALFREQILQVLHTLTHHSNIHFALEDQEFLIRFSLSGNTVFLSFDPPGTQGEPPLKRDDSLVRAWTEHPAVVYQLRHEFNMLWKSIDPQWRTDTEPGRRNIIHFFLTEPLKVLLEANLPESALWKFITDLIDCAASSDPESFIRKVCAYEQEAKNMLILSDVFPLLTMPTDVGPWNARSAIRTRQLVFHALVRDIEQVQVILPETQIEEYRTSGQYGAHRFPPEWIKEHATAFQKLLSKFPGKMTPTVLPHREGFPIEVEVINREYVVFQKAGTAGEAGGIALRDQGLAEALLAYIFRNIVSEGSASLAGAQNVATWLEQQFEISTASRA</sequence>
<accession>A0A2G6KBX6</accession>
<dbReference type="AlphaFoldDB" id="A0A2G6KBX6"/>
<organism evidence="1 2">
    <name type="scientific">candidate division KSB3 bacterium</name>
    <dbReference type="NCBI Taxonomy" id="2044937"/>
    <lineage>
        <taxon>Bacteria</taxon>
        <taxon>candidate division KSB3</taxon>
    </lineage>
</organism>
<evidence type="ECO:0000313" key="2">
    <source>
        <dbReference type="Proteomes" id="UP000230821"/>
    </source>
</evidence>
<dbReference type="Proteomes" id="UP000230821">
    <property type="component" value="Unassembled WGS sequence"/>
</dbReference>
<dbReference type="GO" id="GO:0003677">
    <property type="term" value="F:DNA binding"/>
    <property type="evidence" value="ECO:0007669"/>
    <property type="project" value="InterPro"/>
</dbReference>
<gene>
    <name evidence="1" type="ORF">CSA56_12795</name>
</gene>
<dbReference type="EMBL" id="PDSK01000102">
    <property type="protein sequence ID" value="PIE33196.1"/>
    <property type="molecule type" value="Genomic_DNA"/>
</dbReference>
<proteinExistence type="predicted"/>
<comment type="caution">
    <text evidence="1">The sequence shown here is derived from an EMBL/GenBank/DDBJ whole genome shotgun (WGS) entry which is preliminary data.</text>
</comment>
<dbReference type="InterPro" id="IPR010982">
    <property type="entry name" value="Lambda_DNA-bd_dom_sf"/>
</dbReference>